<comment type="caution">
    <text evidence="2">The sequence shown here is derived from an EMBL/GenBank/DDBJ whole genome shotgun (WGS) entry which is preliminary data.</text>
</comment>
<evidence type="ECO:0000256" key="1">
    <source>
        <dbReference type="SAM" id="Phobius"/>
    </source>
</evidence>
<feature type="transmembrane region" description="Helical" evidence="1">
    <location>
        <begin position="5"/>
        <end position="20"/>
    </location>
</feature>
<evidence type="ECO:0000313" key="3">
    <source>
        <dbReference type="Proteomes" id="UP001500880"/>
    </source>
</evidence>
<name>A0ABN1BK51_9BACI</name>
<dbReference type="EMBL" id="BAAADO010000006">
    <property type="protein sequence ID" value="GAA0499713.1"/>
    <property type="molecule type" value="Genomic_DNA"/>
</dbReference>
<keyword evidence="1" id="KW-1133">Transmembrane helix</keyword>
<feature type="transmembrane region" description="Helical" evidence="1">
    <location>
        <begin position="26"/>
        <end position="46"/>
    </location>
</feature>
<sequence>MFVFLLIHITIGLALIYFYGKLPKGITTFAIVFLSMSFIYFGSVFFKSLL</sequence>
<keyword evidence="1" id="KW-0812">Transmembrane</keyword>
<keyword evidence="3" id="KW-1185">Reference proteome</keyword>
<accession>A0ABN1BK51</accession>
<dbReference type="Proteomes" id="UP001500880">
    <property type="component" value="Unassembled WGS sequence"/>
</dbReference>
<keyword evidence="1" id="KW-0472">Membrane</keyword>
<evidence type="ECO:0000313" key="2">
    <source>
        <dbReference type="EMBL" id="GAA0499713.1"/>
    </source>
</evidence>
<protein>
    <submittedName>
        <fullName evidence="2">Uncharacterized protein</fullName>
    </submittedName>
</protein>
<proteinExistence type="predicted"/>
<organism evidence="2 3">
    <name type="scientific">Salinibacillus aidingensis</name>
    <dbReference type="NCBI Taxonomy" id="237684"/>
    <lineage>
        <taxon>Bacteria</taxon>
        <taxon>Bacillati</taxon>
        <taxon>Bacillota</taxon>
        <taxon>Bacilli</taxon>
        <taxon>Bacillales</taxon>
        <taxon>Bacillaceae</taxon>
        <taxon>Salinibacillus</taxon>
    </lineage>
</organism>
<gene>
    <name evidence="2" type="ORF">GCM10008986_28680</name>
</gene>
<reference evidence="2 3" key="1">
    <citation type="journal article" date="2019" name="Int. J. Syst. Evol. Microbiol.">
        <title>The Global Catalogue of Microorganisms (GCM) 10K type strain sequencing project: providing services to taxonomists for standard genome sequencing and annotation.</title>
        <authorList>
            <consortium name="The Broad Institute Genomics Platform"/>
            <consortium name="The Broad Institute Genome Sequencing Center for Infectious Disease"/>
            <person name="Wu L."/>
            <person name="Ma J."/>
        </authorList>
    </citation>
    <scope>NUCLEOTIDE SEQUENCE [LARGE SCALE GENOMIC DNA]</scope>
    <source>
        <strain evidence="2 3">JCM 12389</strain>
    </source>
</reference>